<dbReference type="PANTHER" id="PTHR38116:SF9">
    <property type="entry name" value="BZIP DOMAIN-CONTAINING PROTEIN"/>
    <property type="match status" value="1"/>
</dbReference>
<evidence type="ECO:0000313" key="2">
    <source>
        <dbReference type="EMBL" id="KAK5074467.1"/>
    </source>
</evidence>
<evidence type="ECO:0000313" key="3">
    <source>
        <dbReference type="Proteomes" id="UP001345013"/>
    </source>
</evidence>
<feature type="compositionally biased region" description="Low complexity" evidence="1">
    <location>
        <begin position="51"/>
        <end position="66"/>
    </location>
</feature>
<feature type="compositionally biased region" description="Basic and acidic residues" evidence="1">
    <location>
        <begin position="1"/>
        <end position="28"/>
    </location>
</feature>
<comment type="caution">
    <text evidence="2">The sequence shown here is derived from an EMBL/GenBank/DDBJ whole genome shotgun (WGS) entry which is preliminary data.</text>
</comment>
<keyword evidence="3" id="KW-1185">Reference proteome</keyword>
<evidence type="ECO:0000256" key="1">
    <source>
        <dbReference type="SAM" id="MobiDB-lite"/>
    </source>
</evidence>
<dbReference type="InterPro" id="IPR021833">
    <property type="entry name" value="DUF3425"/>
</dbReference>
<organism evidence="2 3">
    <name type="scientific">Lithohypha guttulata</name>
    <dbReference type="NCBI Taxonomy" id="1690604"/>
    <lineage>
        <taxon>Eukaryota</taxon>
        <taxon>Fungi</taxon>
        <taxon>Dikarya</taxon>
        <taxon>Ascomycota</taxon>
        <taxon>Pezizomycotina</taxon>
        <taxon>Eurotiomycetes</taxon>
        <taxon>Chaetothyriomycetidae</taxon>
        <taxon>Chaetothyriales</taxon>
        <taxon>Trichomeriaceae</taxon>
        <taxon>Lithohypha</taxon>
    </lineage>
</organism>
<feature type="region of interest" description="Disordered" evidence="1">
    <location>
        <begin position="1"/>
        <end position="73"/>
    </location>
</feature>
<sequence length="218" mass="24505">MGRARIDDEDWKRVLDPRKRKQIQDRLAQRARRKRLTEAQKCLASPLDHPSTSYSPGSGSSGSQDSANEQGQRCPLQLTRCPEGYEAHATTSSGKKLVTGQITATVYGALYQDGALMGLLCSVSTLAKSTPMGPEIPESLRPTYLQLTIPHPPWIDRFPFPRMRDNMITLLSIIDEEDFLADLFCLTSFTIESGALSWDPRAWKVGEEFSAKWSYLFY</sequence>
<name>A0ABR0JUP1_9EURO</name>
<protein>
    <submittedName>
        <fullName evidence="2">Uncharacterized protein</fullName>
    </submittedName>
</protein>
<accession>A0ABR0JUP1</accession>
<dbReference type="PANTHER" id="PTHR38116">
    <property type="entry name" value="CHROMOSOME 7, WHOLE GENOME SHOTGUN SEQUENCE"/>
    <property type="match status" value="1"/>
</dbReference>
<proteinExistence type="predicted"/>
<reference evidence="2 3" key="1">
    <citation type="submission" date="2023-08" db="EMBL/GenBank/DDBJ databases">
        <title>Black Yeasts Isolated from many extreme environments.</title>
        <authorList>
            <person name="Coleine C."/>
            <person name="Stajich J.E."/>
            <person name="Selbmann L."/>
        </authorList>
    </citation>
    <scope>NUCLEOTIDE SEQUENCE [LARGE SCALE GENOMIC DNA]</scope>
    <source>
        <strain evidence="2 3">CCFEE 5885</strain>
    </source>
</reference>
<gene>
    <name evidence="2" type="ORF">LTR24_010203</name>
</gene>
<dbReference type="Pfam" id="PF11905">
    <property type="entry name" value="DUF3425"/>
    <property type="match status" value="1"/>
</dbReference>
<dbReference type="Proteomes" id="UP001345013">
    <property type="component" value="Unassembled WGS sequence"/>
</dbReference>
<dbReference type="EMBL" id="JAVRRG010000287">
    <property type="protein sequence ID" value="KAK5074467.1"/>
    <property type="molecule type" value="Genomic_DNA"/>
</dbReference>